<gene>
    <name evidence="2" type="ORF">BKL49_04275</name>
</gene>
<reference evidence="2 3" key="1">
    <citation type="submission" date="2016-10" db="EMBL/GenBank/DDBJ databases">
        <title>Rodentibacter gen. nov. and new species.</title>
        <authorList>
            <person name="Christensen H."/>
        </authorList>
    </citation>
    <scope>NUCLEOTIDE SEQUENCE [LARGE SCALE GENOMIC DNA]</scope>
    <source>
        <strain evidence="2 3">Ac151</strain>
    </source>
</reference>
<feature type="compositionally biased region" description="Basic and acidic residues" evidence="1">
    <location>
        <begin position="1"/>
        <end position="16"/>
    </location>
</feature>
<evidence type="ECO:0000313" key="2">
    <source>
        <dbReference type="EMBL" id="OOF59409.1"/>
    </source>
</evidence>
<dbReference type="Proteomes" id="UP000188602">
    <property type="component" value="Unassembled WGS sequence"/>
</dbReference>
<dbReference type="EMBL" id="MLHQ01000010">
    <property type="protein sequence ID" value="OOF59409.1"/>
    <property type="molecule type" value="Genomic_DNA"/>
</dbReference>
<comment type="caution">
    <text evidence="2">The sequence shown here is derived from an EMBL/GenBank/DDBJ whole genome shotgun (WGS) entry which is preliminary data.</text>
</comment>
<accession>A0A1V3JRU5</accession>
<dbReference type="SUPFAM" id="SSF160059">
    <property type="entry name" value="PriA/YqbF domain"/>
    <property type="match status" value="1"/>
</dbReference>
<evidence type="ECO:0000256" key="1">
    <source>
        <dbReference type="SAM" id="MobiDB-lite"/>
    </source>
</evidence>
<feature type="region of interest" description="Disordered" evidence="1">
    <location>
        <begin position="1"/>
        <end position="21"/>
    </location>
</feature>
<dbReference type="AlphaFoldDB" id="A0A1V3JRU5"/>
<protein>
    <recommendedName>
        <fullName evidence="4">Mu-like prophage FluMu N-terminal domain-containing protein</fullName>
    </recommendedName>
</protein>
<dbReference type="STRING" id="1907939.BKL49_04275"/>
<proteinExistence type="predicted"/>
<evidence type="ECO:0008006" key="4">
    <source>
        <dbReference type="Google" id="ProtNLM"/>
    </source>
</evidence>
<dbReference type="OrthoDB" id="5686580at2"/>
<sequence>MDETPKPDENEAEKSNAEQVKIESNVIEPVAYSVKLRPIHPQSSYGRAGFRFTKEAETVIDVNDITPDKVILLAEDPWLELIPVCEE</sequence>
<organism evidence="2 3">
    <name type="scientific">Rodentibacter myodis</name>
    <dbReference type="NCBI Taxonomy" id="1907939"/>
    <lineage>
        <taxon>Bacteria</taxon>
        <taxon>Pseudomonadati</taxon>
        <taxon>Pseudomonadota</taxon>
        <taxon>Gammaproteobacteria</taxon>
        <taxon>Pasteurellales</taxon>
        <taxon>Pasteurellaceae</taxon>
        <taxon>Rodentibacter</taxon>
    </lineage>
</organism>
<name>A0A1V3JRU5_9PAST</name>
<evidence type="ECO:0000313" key="3">
    <source>
        <dbReference type="Proteomes" id="UP000188602"/>
    </source>
</evidence>
<keyword evidence="3" id="KW-1185">Reference proteome</keyword>